<keyword evidence="5" id="KW-1185">Reference proteome</keyword>
<dbReference type="InterPro" id="IPR051257">
    <property type="entry name" value="Diverse_CBS-Domain"/>
</dbReference>
<dbReference type="EMBL" id="LDZY01000001">
    <property type="protein sequence ID" value="KLU67678.1"/>
    <property type="molecule type" value="Genomic_DNA"/>
</dbReference>
<dbReference type="PANTHER" id="PTHR43080">
    <property type="entry name" value="CBS DOMAIN-CONTAINING PROTEIN CBSX3, MITOCHONDRIAL"/>
    <property type="match status" value="1"/>
</dbReference>
<name>A0A0J1FXD0_9FIRM</name>
<dbReference type="PATRIC" id="fig|476652.3.peg.76"/>
<gene>
    <name evidence="4" type="primary">hrp1_1</name>
    <name evidence="4" type="ORF">DEAC_c00820</name>
</gene>
<proteinExistence type="predicted"/>
<evidence type="ECO:0000256" key="2">
    <source>
        <dbReference type="PROSITE-ProRule" id="PRU00703"/>
    </source>
</evidence>
<dbReference type="AlphaFoldDB" id="A0A0J1FXD0"/>
<dbReference type="SUPFAM" id="SSF54631">
    <property type="entry name" value="CBS-domain pair"/>
    <property type="match status" value="1"/>
</dbReference>
<organism evidence="4 5">
    <name type="scientific">Desulfosporosinus acididurans</name>
    <dbReference type="NCBI Taxonomy" id="476652"/>
    <lineage>
        <taxon>Bacteria</taxon>
        <taxon>Bacillati</taxon>
        <taxon>Bacillota</taxon>
        <taxon>Clostridia</taxon>
        <taxon>Eubacteriales</taxon>
        <taxon>Desulfitobacteriaceae</taxon>
        <taxon>Desulfosporosinus</taxon>
    </lineage>
</organism>
<feature type="domain" description="CBS" evidence="3">
    <location>
        <begin position="98"/>
        <end position="153"/>
    </location>
</feature>
<dbReference type="SMART" id="SM00116">
    <property type="entry name" value="CBS"/>
    <property type="match status" value="2"/>
</dbReference>
<dbReference type="PANTHER" id="PTHR43080:SF2">
    <property type="entry name" value="CBS DOMAIN-CONTAINING PROTEIN"/>
    <property type="match status" value="1"/>
</dbReference>
<keyword evidence="1 2" id="KW-0129">CBS domain</keyword>
<accession>A0A0J1FXD0</accession>
<dbReference type="InterPro" id="IPR046342">
    <property type="entry name" value="CBS_dom_sf"/>
</dbReference>
<protein>
    <submittedName>
        <fullName evidence="4">Hypoxic response protein 1</fullName>
    </submittedName>
</protein>
<evidence type="ECO:0000256" key="1">
    <source>
        <dbReference type="ARBA" id="ARBA00023122"/>
    </source>
</evidence>
<dbReference type="CDD" id="cd04586">
    <property type="entry name" value="CBS_pair_BON_assoc"/>
    <property type="match status" value="1"/>
</dbReference>
<evidence type="ECO:0000259" key="3">
    <source>
        <dbReference type="PROSITE" id="PS51371"/>
    </source>
</evidence>
<dbReference type="RefSeq" id="WP_047808063.1">
    <property type="nucleotide sequence ID" value="NZ_LDZY01000001.1"/>
</dbReference>
<evidence type="ECO:0000313" key="4">
    <source>
        <dbReference type="EMBL" id="KLU67678.1"/>
    </source>
</evidence>
<dbReference type="STRING" id="476652.DEAC_c00820"/>
<sequence>MAKAFETMVKQVVSVSNHDSVKTVLQAFVEHRISGVPVINDKNEPIGFISDGDIMKNIGYQDPKIFFIDAFNSASWVDTETFDDKIKNLMNCNVMEIATKRVITVEAEEDLDQVAKVLGNKKIKKVPVVSQGKLVGIISRGDIVRYIVNNFIH</sequence>
<reference evidence="4 5" key="1">
    <citation type="submission" date="2015-06" db="EMBL/GenBank/DDBJ databases">
        <title>Draft genome of the moderately acidophilic sulfate reducer Candidatus Desulfosporosinus acididurans strain M1.</title>
        <authorList>
            <person name="Poehlein A."/>
            <person name="Petzsch P."/>
            <person name="Johnson B.D."/>
            <person name="Schloemann M."/>
            <person name="Daniel R."/>
            <person name="Muehling M."/>
        </authorList>
    </citation>
    <scope>NUCLEOTIDE SEQUENCE [LARGE SCALE GENOMIC DNA]</scope>
    <source>
        <strain evidence="4 5">M1</strain>
    </source>
</reference>
<feature type="domain" description="CBS" evidence="3">
    <location>
        <begin position="8"/>
        <end position="64"/>
    </location>
</feature>
<dbReference type="InterPro" id="IPR000644">
    <property type="entry name" value="CBS_dom"/>
</dbReference>
<dbReference type="PROSITE" id="PS51371">
    <property type="entry name" value="CBS"/>
    <property type="match status" value="2"/>
</dbReference>
<comment type="caution">
    <text evidence="4">The sequence shown here is derived from an EMBL/GenBank/DDBJ whole genome shotgun (WGS) entry which is preliminary data.</text>
</comment>
<evidence type="ECO:0000313" key="5">
    <source>
        <dbReference type="Proteomes" id="UP000036356"/>
    </source>
</evidence>
<dbReference type="Pfam" id="PF00571">
    <property type="entry name" value="CBS"/>
    <property type="match status" value="2"/>
</dbReference>
<dbReference type="Proteomes" id="UP000036356">
    <property type="component" value="Unassembled WGS sequence"/>
</dbReference>
<dbReference type="Gene3D" id="3.10.580.10">
    <property type="entry name" value="CBS-domain"/>
    <property type="match status" value="1"/>
</dbReference>